<comment type="similarity">
    <text evidence="1 2">Belongs to the BioY family.</text>
</comment>
<feature type="transmembrane region" description="Helical" evidence="3">
    <location>
        <begin position="88"/>
        <end position="107"/>
    </location>
</feature>
<organism evidence="4 5">
    <name type="scientific">Pontibacillus salicampi</name>
    <dbReference type="NCBI Taxonomy" id="1449801"/>
    <lineage>
        <taxon>Bacteria</taxon>
        <taxon>Bacillati</taxon>
        <taxon>Bacillota</taxon>
        <taxon>Bacilli</taxon>
        <taxon>Bacillales</taxon>
        <taxon>Bacillaceae</taxon>
        <taxon>Pontibacillus</taxon>
    </lineage>
</organism>
<dbReference type="PANTHER" id="PTHR34295">
    <property type="entry name" value="BIOTIN TRANSPORTER BIOY"/>
    <property type="match status" value="1"/>
</dbReference>
<dbReference type="PANTHER" id="PTHR34295:SF1">
    <property type="entry name" value="BIOTIN TRANSPORTER BIOY"/>
    <property type="match status" value="1"/>
</dbReference>
<sequence length="202" mass="22172">MERKKMTALDLSLGSMFVALMAIGANITSIAPFLEVGGVPITLQTFFGILAGLILGSRLGAFSLFVYMMLGLAGARIFAQFGGGPGTLISPTFGFILSYILMAYIVGKIVERERTLPKYILAALIGMAINYIVGTNWMYAAYILWFEAPGNFSYSLAWAWMMAPLPKDIILSVLAGIFAYRLERSVLSKSRYRKQQTYTTSA</sequence>
<evidence type="ECO:0000256" key="1">
    <source>
        <dbReference type="ARBA" id="ARBA00010692"/>
    </source>
</evidence>
<keyword evidence="3" id="KW-1133">Transmembrane helix</keyword>
<gene>
    <name evidence="4" type="ORF">ACFFGV_13385</name>
</gene>
<dbReference type="InterPro" id="IPR003784">
    <property type="entry name" value="BioY"/>
</dbReference>
<comment type="caution">
    <text evidence="4">The sequence shown here is derived from an EMBL/GenBank/DDBJ whole genome shotgun (WGS) entry which is preliminary data.</text>
</comment>
<dbReference type="EMBL" id="JBHLTP010000011">
    <property type="protein sequence ID" value="MFC0524563.1"/>
    <property type="molecule type" value="Genomic_DNA"/>
</dbReference>
<dbReference type="RefSeq" id="WP_377348654.1">
    <property type="nucleotide sequence ID" value="NZ_JBHLTP010000011.1"/>
</dbReference>
<evidence type="ECO:0000256" key="3">
    <source>
        <dbReference type="SAM" id="Phobius"/>
    </source>
</evidence>
<reference evidence="4 5" key="1">
    <citation type="submission" date="2024-09" db="EMBL/GenBank/DDBJ databases">
        <authorList>
            <person name="Sun Q."/>
            <person name="Mori K."/>
        </authorList>
    </citation>
    <scope>NUCLEOTIDE SEQUENCE [LARGE SCALE GENOMIC DNA]</scope>
    <source>
        <strain evidence="4 5">NCAIM B.02529</strain>
    </source>
</reference>
<feature type="transmembrane region" description="Helical" evidence="3">
    <location>
        <begin position="157"/>
        <end position="180"/>
    </location>
</feature>
<feature type="transmembrane region" description="Helical" evidence="3">
    <location>
        <begin position="119"/>
        <end position="145"/>
    </location>
</feature>
<proteinExistence type="inferred from homology"/>
<keyword evidence="2" id="KW-0813">Transport</keyword>
<evidence type="ECO:0000256" key="2">
    <source>
        <dbReference type="PIRNR" id="PIRNR016661"/>
    </source>
</evidence>
<protein>
    <recommendedName>
        <fullName evidence="2">Biotin transporter</fullName>
    </recommendedName>
</protein>
<accession>A0ABV6LQP2</accession>
<keyword evidence="2" id="KW-1003">Cell membrane</keyword>
<dbReference type="Proteomes" id="UP001589836">
    <property type="component" value="Unassembled WGS sequence"/>
</dbReference>
<keyword evidence="5" id="KW-1185">Reference proteome</keyword>
<keyword evidence="3" id="KW-0812">Transmembrane</keyword>
<evidence type="ECO:0000313" key="4">
    <source>
        <dbReference type="EMBL" id="MFC0524563.1"/>
    </source>
</evidence>
<feature type="transmembrane region" description="Helical" evidence="3">
    <location>
        <begin position="12"/>
        <end position="31"/>
    </location>
</feature>
<comment type="subcellular location">
    <subcellularLocation>
        <location evidence="2">Cell membrane</location>
        <topology evidence="2">Multi-pass membrane protein</topology>
    </subcellularLocation>
</comment>
<dbReference type="PIRSF" id="PIRSF016661">
    <property type="entry name" value="BioY"/>
    <property type="match status" value="1"/>
</dbReference>
<feature type="transmembrane region" description="Helical" evidence="3">
    <location>
        <begin position="37"/>
        <end position="55"/>
    </location>
</feature>
<dbReference type="Gene3D" id="1.10.1760.20">
    <property type="match status" value="1"/>
</dbReference>
<evidence type="ECO:0000313" key="5">
    <source>
        <dbReference type="Proteomes" id="UP001589836"/>
    </source>
</evidence>
<dbReference type="Pfam" id="PF02632">
    <property type="entry name" value="BioY"/>
    <property type="match status" value="1"/>
</dbReference>
<keyword evidence="2 3" id="KW-0472">Membrane</keyword>
<feature type="transmembrane region" description="Helical" evidence="3">
    <location>
        <begin position="62"/>
        <end position="82"/>
    </location>
</feature>
<name>A0ABV6LQP2_9BACI</name>